<keyword evidence="2" id="KW-1185">Reference proteome</keyword>
<dbReference type="Proteomes" id="UP001565220">
    <property type="component" value="Unassembled WGS sequence"/>
</dbReference>
<dbReference type="RefSeq" id="WP_369869453.1">
    <property type="nucleotide sequence ID" value="NZ_JBGFFE010000035.1"/>
</dbReference>
<evidence type="ECO:0000313" key="2">
    <source>
        <dbReference type="Proteomes" id="UP001565220"/>
    </source>
</evidence>
<comment type="caution">
    <text evidence="1">The sequence shown here is derived from an EMBL/GenBank/DDBJ whole genome shotgun (WGS) entry which is preliminary data.</text>
</comment>
<accession>A0ABV4E1A8</accession>
<reference evidence="1 2" key="1">
    <citation type="submission" date="2024-08" db="EMBL/GenBank/DDBJ databases">
        <title>Clostridium lapicellarii sp. nov., and Clostridium renhuaiense sp. nov., two species isolated from the mud in a fermentation cellar used for producing sauce-flavour Chinese liquors.</title>
        <authorList>
            <person name="Yang F."/>
            <person name="Wang H."/>
            <person name="Chen L.Q."/>
            <person name="Zhou N."/>
            <person name="Lu J.J."/>
            <person name="Pu X.X."/>
            <person name="Wan B."/>
            <person name="Wang L."/>
            <person name="Liu S.J."/>
        </authorList>
    </citation>
    <scope>NUCLEOTIDE SEQUENCE [LARGE SCALE GENOMIC DNA]</scope>
    <source>
        <strain evidence="1 2">MT-113</strain>
    </source>
</reference>
<protein>
    <submittedName>
        <fullName evidence="1">Uncharacterized protein</fullName>
    </submittedName>
</protein>
<gene>
    <name evidence="1" type="ORF">AB8S09_15095</name>
</gene>
<sequence>MHFNCILCTVNCALNKDMGMLKISESNMEFLMDMVKKFELDKKLREEGKTEGIADGLLQSLEKLLYIKFSDTFCMDNIRKIEDENTLSSIFEDTARSSSIGEFKEKLKQRKLN</sequence>
<proteinExistence type="predicted"/>
<evidence type="ECO:0000313" key="1">
    <source>
        <dbReference type="EMBL" id="MEY8764947.1"/>
    </source>
</evidence>
<dbReference type="EMBL" id="JBGFFE010000035">
    <property type="protein sequence ID" value="MEY8764947.1"/>
    <property type="molecule type" value="Genomic_DNA"/>
</dbReference>
<name>A0ABV4E1A8_9CLOT</name>
<organism evidence="1 2">
    <name type="scientific">Clostridium lapidicellarium</name>
    <dbReference type="NCBI Taxonomy" id="3240931"/>
    <lineage>
        <taxon>Bacteria</taxon>
        <taxon>Bacillati</taxon>
        <taxon>Bacillota</taxon>
        <taxon>Clostridia</taxon>
        <taxon>Eubacteriales</taxon>
        <taxon>Clostridiaceae</taxon>
        <taxon>Clostridium</taxon>
    </lineage>
</organism>